<dbReference type="RefSeq" id="WP_019380419.1">
    <property type="nucleotide sequence ID" value="NZ_CP015506.1"/>
</dbReference>
<accession>A0A160MEH5</accession>
<evidence type="ECO:0000313" key="1">
    <source>
        <dbReference type="EMBL" id="AND41490.1"/>
    </source>
</evidence>
<dbReference type="EMBL" id="CP015506">
    <property type="protein sequence ID" value="AND41490.1"/>
    <property type="molecule type" value="Genomic_DNA"/>
</dbReference>
<dbReference type="AlphaFoldDB" id="A0A160MEH5"/>
<dbReference type="KEGG" id="bon:A361_20765"/>
<organism evidence="1 2">
    <name type="scientific">Cytobacillus oceanisediminis 2691</name>
    <dbReference type="NCBI Taxonomy" id="1196031"/>
    <lineage>
        <taxon>Bacteria</taxon>
        <taxon>Bacillati</taxon>
        <taxon>Bacillota</taxon>
        <taxon>Bacilli</taxon>
        <taxon>Bacillales</taxon>
        <taxon>Bacillaceae</taxon>
        <taxon>Cytobacillus</taxon>
    </lineage>
</organism>
<gene>
    <name evidence="1" type="ORF">A361_20765</name>
</gene>
<evidence type="ECO:0000313" key="2">
    <source>
        <dbReference type="Proteomes" id="UP000077856"/>
    </source>
</evidence>
<name>A0A160MEH5_9BACI</name>
<sequence length="231" mass="27383">MLDLTGLLSLNSRPNFADVDLPVLREFYYTQLYPYTYEFALSSGERIKLKFDLDRFCHLVAIEKTINPQKRMNFQLVKDYKGMGGWNNIYEGKLNKAFIRSKGVKLNKMKDKMLHFYYLPYLLEHGSLMIKYVPSPGRFINSNFIVFNFHLNDNAFIQLGMKEEWHGKWYYPETFIIERKTPAHPTNPYTNPPSTVVNVTERIKHKRFKSNTKRRRIYSHKGGIRGNNPKR</sequence>
<dbReference type="Proteomes" id="UP000077856">
    <property type="component" value="Chromosome"/>
</dbReference>
<protein>
    <recommendedName>
        <fullName evidence="3">Phage-Barnase-EndoU-ColicinE5/D-RelE like nuclease 4 domain-containing protein</fullName>
    </recommendedName>
</protein>
<reference evidence="1 2" key="1">
    <citation type="submission" date="2016-04" db="EMBL/GenBank/DDBJ databases">
        <title>Complete genome sequence of Bacillus oceanisediminis strain 2691.</title>
        <authorList>
            <person name="Jeong H."/>
            <person name="Kim H.J."/>
            <person name="Lee D.-W."/>
        </authorList>
    </citation>
    <scope>NUCLEOTIDE SEQUENCE [LARGE SCALE GENOMIC DNA]</scope>
    <source>
        <strain evidence="1 2">2691</strain>
    </source>
</reference>
<proteinExistence type="predicted"/>
<evidence type="ECO:0008006" key="3">
    <source>
        <dbReference type="Google" id="ProtNLM"/>
    </source>
</evidence>